<proteinExistence type="inferred from homology"/>
<dbReference type="Proteomes" id="UP000255326">
    <property type="component" value="Unassembled WGS sequence"/>
</dbReference>
<keyword evidence="3 12" id="KW-0813">Transport</keyword>
<evidence type="ECO:0000256" key="12">
    <source>
        <dbReference type="PIRNR" id="PIRNR006446"/>
    </source>
</evidence>
<dbReference type="InterPro" id="IPR002585">
    <property type="entry name" value="Cyt-d_ubiquinol_oxidase_su_1"/>
</dbReference>
<evidence type="ECO:0000256" key="7">
    <source>
        <dbReference type="ARBA" id="ARBA00022723"/>
    </source>
</evidence>
<dbReference type="GO" id="GO:0046872">
    <property type="term" value="F:metal ion binding"/>
    <property type="evidence" value="ECO:0007669"/>
    <property type="project" value="UniProtKB-UniRule"/>
</dbReference>
<dbReference type="RefSeq" id="WP_114743844.1">
    <property type="nucleotide sequence ID" value="NZ_QQAY01000001.1"/>
</dbReference>
<comment type="caution">
    <text evidence="13">The sequence shown here is derived from an EMBL/GenBank/DDBJ whole genome shotgun (WGS) entry which is preliminary data.</text>
</comment>
<dbReference type="GO" id="GO:0009055">
    <property type="term" value="F:electron transfer activity"/>
    <property type="evidence" value="ECO:0007669"/>
    <property type="project" value="UniProtKB-UniRule"/>
</dbReference>
<evidence type="ECO:0000256" key="3">
    <source>
        <dbReference type="ARBA" id="ARBA00022448"/>
    </source>
</evidence>
<gene>
    <name evidence="13" type="ORF">DFR59_101288</name>
</gene>
<feature type="transmembrane region" description="Helical" evidence="12">
    <location>
        <begin position="60"/>
        <end position="81"/>
    </location>
</feature>
<evidence type="ECO:0000256" key="11">
    <source>
        <dbReference type="ARBA" id="ARBA00023136"/>
    </source>
</evidence>
<accession>A0A370GVV1</accession>
<dbReference type="PANTHER" id="PTHR30365:SF14">
    <property type="entry name" value="CYTOCHROME BD MENAQUINOL OXIDASE SUBUNIT I-RELATED"/>
    <property type="match status" value="1"/>
</dbReference>
<comment type="subcellular location">
    <subcellularLocation>
        <location evidence="1">Cell membrane</location>
        <topology evidence="1">Multi-pass membrane protein</topology>
    </subcellularLocation>
</comment>
<feature type="transmembrane region" description="Helical" evidence="12">
    <location>
        <begin position="403"/>
        <end position="424"/>
    </location>
</feature>
<keyword evidence="11 12" id="KW-0472">Membrane</keyword>
<keyword evidence="5 12" id="KW-0349">Heme</keyword>
<dbReference type="Pfam" id="PF01654">
    <property type="entry name" value="Cyt_bd_oxida_I"/>
    <property type="match status" value="1"/>
</dbReference>
<dbReference type="PANTHER" id="PTHR30365">
    <property type="entry name" value="CYTOCHROME D UBIQUINOL OXIDASE"/>
    <property type="match status" value="1"/>
</dbReference>
<name>A0A370GVV1_9BACI</name>
<dbReference type="AlphaFoldDB" id="A0A370GVV1"/>
<reference evidence="13 14" key="1">
    <citation type="submission" date="2018-07" db="EMBL/GenBank/DDBJ databases">
        <title>Genomic Encyclopedia of Type Strains, Phase IV (KMG-IV): sequencing the most valuable type-strain genomes for metagenomic binning, comparative biology and taxonomic classification.</title>
        <authorList>
            <person name="Goeker M."/>
        </authorList>
    </citation>
    <scope>NUCLEOTIDE SEQUENCE [LARGE SCALE GENOMIC DNA]</scope>
    <source>
        <strain evidence="13 14">DSM 25281</strain>
    </source>
</reference>
<dbReference type="GO" id="GO:0019646">
    <property type="term" value="P:aerobic electron transport chain"/>
    <property type="evidence" value="ECO:0007669"/>
    <property type="project" value="InterPro"/>
</dbReference>
<evidence type="ECO:0000256" key="4">
    <source>
        <dbReference type="ARBA" id="ARBA00022475"/>
    </source>
</evidence>
<feature type="transmembrane region" description="Helical" evidence="12">
    <location>
        <begin position="17"/>
        <end position="40"/>
    </location>
</feature>
<feature type="transmembrane region" description="Helical" evidence="12">
    <location>
        <begin position="93"/>
        <end position="116"/>
    </location>
</feature>
<organism evidence="13 14">
    <name type="scientific">Falsibacillus pallidus</name>
    <dbReference type="NCBI Taxonomy" id="493781"/>
    <lineage>
        <taxon>Bacteria</taxon>
        <taxon>Bacillati</taxon>
        <taxon>Bacillota</taxon>
        <taxon>Bacilli</taxon>
        <taxon>Bacillales</taxon>
        <taxon>Bacillaceae</taxon>
        <taxon>Falsibacillus</taxon>
    </lineage>
</organism>
<dbReference type="OrthoDB" id="9807042at2"/>
<evidence type="ECO:0000256" key="6">
    <source>
        <dbReference type="ARBA" id="ARBA00022692"/>
    </source>
</evidence>
<feature type="transmembrane region" description="Helical" evidence="12">
    <location>
        <begin position="316"/>
        <end position="342"/>
    </location>
</feature>
<feature type="transmembrane region" description="Helical" evidence="12">
    <location>
        <begin position="354"/>
        <end position="376"/>
    </location>
</feature>
<keyword evidence="8 12" id="KW-0249">Electron transport</keyword>
<feature type="transmembrane region" description="Helical" evidence="12">
    <location>
        <begin position="183"/>
        <end position="207"/>
    </location>
</feature>
<comment type="similarity">
    <text evidence="2 12">Belongs to the cytochrome ubiquinol oxidase subunit 1 family.</text>
</comment>
<dbReference type="GO" id="GO:0016682">
    <property type="term" value="F:oxidoreductase activity, acting on diphenols and related substances as donors, oxygen as acceptor"/>
    <property type="evidence" value="ECO:0007669"/>
    <property type="project" value="TreeGrafter"/>
</dbReference>
<dbReference type="PIRSF" id="PIRSF006446">
    <property type="entry name" value="Cyt_quinol_oxidase_1"/>
    <property type="match status" value="1"/>
</dbReference>
<feature type="transmembrane region" description="Helical" evidence="12">
    <location>
        <begin position="128"/>
        <end position="152"/>
    </location>
</feature>
<evidence type="ECO:0000256" key="5">
    <source>
        <dbReference type="ARBA" id="ARBA00022617"/>
    </source>
</evidence>
<keyword evidence="7 12" id="KW-0479">Metal-binding</keyword>
<sequence length="442" mass="49286">MELDNVMLSRMLTSMTLAFHIIFATIGVGIPVMISIAEFVGIKKNNNHFLLLARRWARGFTITVAVGVVTGTCIGLQLSMLWPSFMKVAGQVISLPLFMETFAFFFEAIFLGIYLYTWDRFKNKWLHWLLTIPVMIGSSASALFITTVNAFMNTPQGFELKNGKAVNIDPIAAMLNPSTPSKVFHVLTSSYMTSAVLLAAITSFAILRGKRSIYYRSALRLTMICSLVFSLGTALAGDVSAKFLAEVQPEKLAAAEWHFETESNADLILFGTIDENNQIHHAIRLPGMLSFLAGSSFDKKVIGLDDFPKDETPPLWIHYMFDLMVAIGSFVIVLSLVYLIAWRAKKFSEWFKPILWGIAAAGPLSVLAIEFGWIYAEVGRQPWILRGYMKVADAATTGQGVGLTFIIFAILYFILAILTCVVLVRMFKNKPAEAELEKRFNH</sequence>
<dbReference type="GO" id="GO:0005886">
    <property type="term" value="C:plasma membrane"/>
    <property type="evidence" value="ECO:0007669"/>
    <property type="project" value="UniProtKB-SubCell"/>
</dbReference>
<keyword evidence="9 12" id="KW-1133">Transmembrane helix</keyword>
<keyword evidence="6 12" id="KW-0812">Transmembrane</keyword>
<evidence type="ECO:0000256" key="2">
    <source>
        <dbReference type="ARBA" id="ARBA00009819"/>
    </source>
</evidence>
<evidence type="ECO:0000256" key="1">
    <source>
        <dbReference type="ARBA" id="ARBA00004651"/>
    </source>
</evidence>
<evidence type="ECO:0000313" key="13">
    <source>
        <dbReference type="EMBL" id="RDI47629.1"/>
    </source>
</evidence>
<evidence type="ECO:0000313" key="14">
    <source>
        <dbReference type="Proteomes" id="UP000255326"/>
    </source>
</evidence>
<keyword evidence="4 12" id="KW-1003">Cell membrane</keyword>
<keyword evidence="10 12" id="KW-0408">Iron</keyword>
<keyword evidence="14" id="KW-1185">Reference proteome</keyword>
<dbReference type="EMBL" id="QQAY01000001">
    <property type="protein sequence ID" value="RDI47629.1"/>
    <property type="molecule type" value="Genomic_DNA"/>
</dbReference>
<evidence type="ECO:0000256" key="10">
    <source>
        <dbReference type="ARBA" id="ARBA00023004"/>
    </source>
</evidence>
<protein>
    <submittedName>
        <fullName evidence="13">Cytochrome bd-I ubiquinol oxidase subunit 1 apoprotein</fullName>
    </submittedName>
</protein>
<dbReference type="GO" id="GO:0020037">
    <property type="term" value="F:heme binding"/>
    <property type="evidence" value="ECO:0007669"/>
    <property type="project" value="TreeGrafter"/>
</dbReference>
<feature type="transmembrane region" description="Helical" evidence="12">
    <location>
        <begin position="219"/>
        <end position="237"/>
    </location>
</feature>
<dbReference type="GO" id="GO:0070069">
    <property type="term" value="C:cytochrome complex"/>
    <property type="evidence" value="ECO:0007669"/>
    <property type="project" value="UniProtKB-UniRule"/>
</dbReference>
<evidence type="ECO:0000256" key="8">
    <source>
        <dbReference type="ARBA" id="ARBA00022982"/>
    </source>
</evidence>
<evidence type="ECO:0000256" key="9">
    <source>
        <dbReference type="ARBA" id="ARBA00022989"/>
    </source>
</evidence>